<evidence type="ECO:0000259" key="1">
    <source>
        <dbReference type="PROSITE" id="PS50181"/>
    </source>
</evidence>
<feature type="domain" description="F-box" evidence="1">
    <location>
        <begin position="29"/>
        <end position="78"/>
    </location>
</feature>
<reference evidence="2" key="1">
    <citation type="journal article" date="2014" name="Nat. Genet.">
        <title>The genome of the stress-tolerant wild tomato species Solanum pennellii.</title>
        <authorList>
            <person name="Bolger A."/>
            <person name="Scossa F."/>
            <person name="Bolger M.E."/>
            <person name="Lanz C."/>
            <person name="Maumus F."/>
            <person name="Tohge T."/>
            <person name="Quesneville H."/>
            <person name="Alseekh S."/>
            <person name="Sorensen I."/>
            <person name="Lichtenstein G."/>
            <person name="Fich E.A."/>
            <person name="Conte M."/>
            <person name="Keller H."/>
            <person name="Schneeberger K."/>
            <person name="Schwacke R."/>
            <person name="Ofner I."/>
            <person name="Vrebalov J."/>
            <person name="Xu Y."/>
            <person name="Osorio S."/>
            <person name="Aflitos S.A."/>
            <person name="Schijlen E."/>
            <person name="Jimenez-Gomez J.M."/>
            <person name="Ryngajllo M."/>
            <person name="Kimura S."/>
            <person name="Kumar R."/>
            <person name="Koenig D."/>
            <person name="Headland L.R."/>
            <person name="Maloof J.N."/>
            <person name="Sinha N."/>
            <person name="van Ham R.C."/>
            <person name="Lankhorst R.K."/>
            <person name="Mao L."/>
            <person name="Vogel A."/>
            <person name="Arsova B."/>
            <person name="Panstruga R."/>
            <person name="Fei Z."/>
            <person name="Rose J.K."/>
            <person name="Zamir D."/>
            <person name="Carrari F."/>
            <person name="Giovannoni J.J."/>
            <person name="Weigel D."/>
            <person name="Usadel B."/>
            <person name="Fernie A.R."/>
        </authorList>
    </citation>
    <scope>NUCLEOTIDE SEQUENCE [LARGE SCALE GENOMIC DNA]</scope>
    <source>
        <strain evidence="2">cv. LA0716</strain>
    </source>
</reference>
<dbReference type="GeneID" id="114076462"/>
<name>A0ABM1V6D9_SOLPN</name>
<proteinExistence type="predicted"/>
<organism evidence="2 3">
    <name type="scientific">Solanum pennellii</name>
    <name type="common">Tomato</name>
    <name type="synonym">Lycopersicon pennellii</name>
    <dbReference type="NCBI Taxonomy" id="28526"/>
    <lineage>
        <taxon>Eukaryota</taxon>
        <taxon>Viridiplantae</taxon>
        <taxon>Streptophyta</taxon>
        <taxon>Embryophyta</taxon>
        <taxon>Tracheophyta</taxon>
        <taxon>Spermatophyta</taxon>
        <taxon>Magnoliopsida</taxon>
        <taxon>eudicotyledons</taxon>
        <taxon>Gunneridae</taxon>
        <taxon>Pentapetalae</taxon>
        <taxon>asterids</taxon>
        <taxon>lamiids</taxon>
        <taxon>Solanales</taxon>
        <taxon>Solanaceae</taxon>
        <taxon>Solanoideae</taxon>
        <taxon>Solaneae</taxon>
        <taxon>Solanum</taxon>
        <taxon>Solanum subgen. Lycopersicon</taxon>
    </lineage>
</organism>
<keyword evidence="2" id="KW-1185">Reference proteome</keyword>
<dbReference type="RefSeq" id="XP_027771307.1">
    <property type="nucleotide sequence ID" value="XM_027915506.1"/>
</dbReference>
<dbReference type="Pfam" id="PF23310">
    <property type="entry name" value="TPR_27"/>
    <property type="match status" value="1"/>
</dbReference>
<dbReference type="SUPFAM" id="SSF81901">
    <property type="entry name" value="HCP-like"/>
    <property type="match status" value="1"/>
</dbReference>
<reference evidence="3" key="2">
    <citation type="submission" date="2025-08" db="UniProtKB">
        <authorList>
            <consortium name="RefSeq"/>
        </authorList>
    </citation>
    <scope>IDENTIFICATION</scope>
</reference>
<dbReference type="InterPro" id="IPR001810">
    <property type="entry name" value="F-box_dom"/>
</dbReference>
<dbReference type="InterPro" id="IPR057136">
    <property type="entry name" value="At2g35280_TPR_dom"/>
</dbReference>
<evidence type="ECO:0000313" key="3">
    <source>
        <dbReference type="RefSeq" id="XP_027771307.1"/>
    </source>
</evidence>
<accession>A0ABM1V6D9</accession>
<evidence type="ECO:0000313" key="2">
    <source>
        <dbReference type="Proteomes" id="UP000694930"/>
    </source>
</evidence>
<gene>
    <name evidence="3" type="primary">LOC114076462</name>
</gene>
<sequence>MVINRHSRKNMKSIARKRNNNKLIEQNFSSSIESLPNELLTDIVARVASFSFKNFINVKLSCKVLNEISNERYIYQKATLVDFPIEPLWQKEKEEKINKVTSFLELCRECGNTEALYRKGVMDFFKNNRPDFAVELLKQAAKGGHIGALYVIGIIGVFLGGEFKRKGVMLIGNMKETKTLRKVTRECRKSLEEILKNIWVKNPLVLGERPTRCTIQHQPRARKNGWPLDSDDEQIDFHCHACSCDVEISYIVSVLPRY</sequence>
<dbReference type="InterPro" id="IPR040338">
    <property type="entry name" value="At1g67623-like"/>
</dbReference>
<dbReference type="PANTHER" id="PTHR33784:SF10">
    <property type="entry name" value="F-BOX PROTEIN"/>
    <property type="match status" value="1"/>
</dbReference>
<dbReference type="PANTHER" id="PTHR33784">
    <property type="entry name" value="OS05G0482100 PROTEIN"/>
    <property type="match status" value="1"/>
</dbReference>
<protein>
    <submittedName>
        <fullName evidence="3">F-box protein At1g67623</fullName>
    </submittedName>
</protein>
<dbReference type="PROSITE" id="PS50181">
    <property type="entry name" value="FBOX"/>
    <property type="match status" value="1"/>
</dbReference>
<dbReference type="Proteomes" id="UP000694930">
    <property type="component" value="Chromosome 3"/>
</dbReference>